<proteinExistence type="predicted"/>
<feature type="compositionally biased region" description="Polar residues" evidence="1">
    <location>
        <begin position="46"/>
        <end position="73"/>
    </location>
</feature>
<protein>
    <submittedName>
        <fullName evidence="2">Uncharacterized protein</fullName>
    </submittedName>
</protein>
<accession>A0A5B7IXV7</accession>
<evidence type="ECO:0000313" key="2">
    <source>
        <dbReference type="EMBL" id="MPC85014.1"/>
    </source>
</evidence>
<dbReference type="Proteomes" id="UP000324222">
    <property type="component" value="Unassembled WGS sequence"/>
</dbReference>
<gene>
    <name evidence="2" type="ORF">E2C01_079772</name>
</gene>
<keyword evidence="3" id="KW-1185">Reference proteome</keyword>
<evidence type="ECO:0000256" key="1">
    <source>
        <dbReference type="SAM" id="MobiDB-lite"/>
    </source>
</evidence>
<feature type="region of interest" description="Disordered" evidence="1">
    <location>
        <begin position="27"/>
        <end position="73"/>
    </location>
</feature>
<evidence type="ECO:0000313" key="3">
    <source>
        <dbReference type="Proteomes" id="UP000324222"/>
    </source>
</evidence>
<name>A0A5B7IXV7_PORTR</name>
<organism evidence="2 3">
    <name type="scientific">Portunus trituberculatus</name>
    <name type="common">Swimming crab</name>
    <name type="synonym">Neptunus trituberculatus</name>
    <dbReference type="NCBI Taxonomy" id="210409"/>
    <lineage>
        <taxon>Eukaryota</taxon>
        <taxon>Metazoa</taxon>
        <taxon>Ecdysozoa</taxon>
        <taxon>Arthropoda</taxon>
        <taxon>Crustacea</taxon>
        <taxon>Multicrustacea</taxon>
        <taxon>Malacostraca</taxon>
        <taxon>Eumalacostraca</taxon>
        <taxon>Eucarida</taxon>
        <taxon>Decapoda</taxon>
        <taxon>Pleocyemata</taxon>
        <taxon>Brachyura</taxon>
        <taxon>Eubrachyura</taxon>
        <taxon>Portunoidea</taxon>
        <taxon>Portunidae</taxon>
        <taxon>Portuninae</taxon>
        <taxon>Portunus</taxon>
    </lineage>
</organism>
<reference evidence="2 3" key="1">
    <citation type="submission" date="2019-05" db="EMBL/GenBank/DDBJ databases">
        <title>Another draft genome of Portunus trituberculatus and its Hox gene families provides insights of decapod evolution.</title>
        <authorList>
            <person name="Jeong J.-H."/>
            <person name="Song I."/>
            <person name="Kim S."/>
            <person name="Choi T."/>
            <person name="Kim D."/>
            <person name="Ryu S."/>
            <person name="Kim W."/>
        </authorList>
    </citation>
    <scope>NUCLEOTIDE SEQUENCE [LARGE SCALE GENOMIC DNA]</scope>
    <source>
        <tissue evidence="2">Muscle</tissue>
    </source>
</reference>
<dbReference type="AlphaFoldDB" id="A0A5B7IXV7"/>
<comment type="caution">
    <text evidence="2">The sequence shown here is derived from an EMBL/GenBank/DDBJ whole genome shotgun (WGS) entry which is preliminary data.</text>
</comment>
<sequence length="73" mass="7936">MVLKRLKQARLVHSRTGNPLSFATAQQNTDINTGRHQRPRYVPVPHNTSCTGNTKSHGSPSAGLSIQLSEGTQ</sequence>
<dbReference type="EMBL" id="VSRR010067067">
    <property type="protein sequence ID" value="MPC85014.1"/>
    <property type="molecule type" value="Genomic_DNA"/>
</dbReference>